<evidence type="ECO:0000256" key="1">
    <source>
        <dbReference type="SAM" id="MobiDB-lite"/>
    </source>
</evidence>
<keyword evidence="3" id="KW-1185">Reference proteome</keyword>
<proteinExistence type="predicted"/>
<dbReference type="EMBL" id="JAULSY010000018">
    <property type="protein sequence ID" value="KAK0671775.1"/>
    <property type="molecule type" value="Genomic_DNA"/>
</dbReference>
<gene>
    <name evidence="2" type="ORF">QBC41DRAFT_315007</name>
</gene>
<reference evidence="2" key="1">
    <citation type="submission" date="2023-06" db="EMBL/GenBank/DDBJ databases">
        <title>Genome-scale phylogeny and comparative genomics of the fungal order Sordariales.</title>
        <authorList>
            <consortium name="Lawrence Berkeley National Laboratory"/>
            <person name="Hensen N."/>
            <person name="Bonometti L."/>
            <person name="Westerberg I."/>
            <person name="Brannstrom I.O."/>
            <person name="Guillou S."/>
            <person name="Cros-Aarteil S."/>
            <person name="Calhoun S."/>
            <person name="Haridas S."/>
            <person name="Kuo A."/>
            <person name="Mondo S."/>
            <person name="Pangilinan J."/>
            <person name="Riley R."/>
            <person name="Labutti K."/>
            <person name="Andreopoulos B."/>
            <person name="Lipzen A."/>
            <person name="Chen C."/>
            <person name="Yanf M."/>
            <person name="Daum C."/>
            <person name="Ng V."/>
            <person name="Clum A."/>
            <person name="Steindorff A."/>
            <person name="Ohm R."/>
            <person name="Martin F."/>
            <person name="Silar P."/>
            <person name="Natvig D."/>
            <person name="Lalanne C."/>
            <person name="Gautier V."/>
            <person name="Ament-Velasquez S.L."/>
            <person name="Kruys A."/>
            <person name="Hutchinson M.I."/>
            <person name="Powell A.J."/>
            <person name="Barry K."/>
            <person name="Miller A.N."/>
            <person name="Grigoriev I.V."/>
            <person name="Debuchy R."/>
            <person name="Gladieux P."/>
            <person name="Thoren M.H."/>
            <person name="Johannesson H."/>
        </authorList>
    </citation>
    <scope>NUCLEOTIDE SEQUENCE</scope>
    <source>
        <strain evidence="2">CBS 307.81</strain>
    </source>
</reference>
<dbReference type="AlphaFoldDB" id="A0AA39ZJ88"/>
<accession>A0AA39ZJ88</accession>
<feature type="region of interest" description="Disordered" evidence="1">
    <location>
        <begin position="1"/>
        <end position="36"/>
    </location>
</feature>
<evidence type="ECO:0000313" key="2">
    <source>
        <dbReference type="EMBL" id="KAK0671775.1"/>
    </source>
</evidence>
<feature type="compositionally biased region" description="Low complexity" evidence="1">
    <location>
        <begin position="1"/>
        <end position="18"/>
    </location>
</feature>
<comment type="caution">
    <text evidence="2">The sequence shown here is derived from an EMBL/GenBank/DDBJ whole genome shotgun (WGS) entry which is preliminary data.</text>
</comment>
<organism evidence="2 3">
    <name type="scientific">Cercophora samala</name>
    <dbReference type="NCBI Taxonomy" id="330535"/>
    <lineage>
        <taxon>Eukaryota</taxon>
        <taxon>Fungi</taxon>
        <taxon>Dikarya</taxon>
        <taxon>Ascomycota</taxon>
        <taxon>Pezizomycotina</taxon>
        <taxon>Sordariomycetes</taxon>
        <taxon>Sordariomycetidae</taxon>
        <taxon>Sordariales</taxon>
        <taxon>Lasiosphaeriaceae</taxon>
        <taxon>Cercophora</taxon>
    </lineage>
</organism>
<sequence>MADDLLFNLNLSSSSSSESDPEDLASCPAKEPVSRADRSALSESAFAALKQSYVPRVENGELWTHIPLPLTPESDANRGGLISKPQAQDLLHAVEELYFYRRYSEAVAFLERMMADGGEQKIDGETRELLRKYEGRCKSKLESKQ</sequence>
<name>A0AA39ZJ88_9PEZI</name>
<evidence type="ECO:0000313" key="3">
    <source>
        <dbReference type="Proteomes" id="UP001174997"/>
    </source>
</evidence>
<protein>
    <submittedName>
        <fullName evidence="2">Uncharacterized protein</fullName>
    </submittedName>
</protein>
<dbReference type="Proteomes" id="UP001174997">
    <property type="component" value="Unassembled WGS sequence"/>
</dbReference>